<dbReference type="OrthoDB" id="4557965at2"/>
<dbReference type="HOGENOM" id="CLU_155855_0_0_11"/>
<dbReference type="EMBL" id="CP002343">
    <property type="protein sequence ID" value="ADU46616.1"/>
    <property type="molecule type" value="Genomic_DNA"/>
</dbReference>
<protein>
    <submittedName>
        <fullName evidence="1">Uncharacterized protein</fullName>
    </submittedName>
</protein>
<dbReference type="eggNOG" id="ENOG5033I03">
    <property type="taxonomic scope" value="Bacteria"/>
</dbReference>
<reference evidence="1 2" key="1">
    <citation type="journal article" date="2010" name="Stand. Genomic Sci.">
        <title>Complete genome sequence of Intrasporangium calvum type strain (7 KIP).</title>
        <authorList>
            <person name="Del Rio T.G."/>
            <person name="Chertkov O."/>
            <person name="Yasawong M."/>
            <person name="Lucas S."/>
            <person name="Deshpande S."/>
            <person name="Cheng J.F."/>
            <person name="Detter C."/>
            <person name="Tapia R."/>
            <person name="Han C."/>
            <person name="Goodwin L."/>
            <person name="Pitluck S."/>
            <person name="Liolios K."/>
            <person name="Ivanova N."/>
            <person name="Mavromatis K."/>
            <person name="Pati A."/>
            <person name="Chen A."/>
            <person name="Palaniappan K."/>
            <person name="Land M."/>
            <person name="Hauser L."/>
            <person name="Chang Y.J."/>
            <person name="Jeffries C.D."/>
            <person name="Rohde M."/>
            <person name="Pukall R."/>
            <person name="Sikorski J."/>
            <person name="Goker M."/>
            <person name="Woyke T."/>
            <person name="Bristow J."/>
            <person name="Eisen J.A."/>
            <person name="Markowitz V."/>
            <person name="Hugenholtz P."/>
            <person name="Kyrpides N.C."/>
            <person name="Klenk H.P."/>
            <person name="Lapidus A."/>
        </authorList>
    </citation>
    <scope>NUCLEOTIDE SEQUENCE [LARGE SCALE GENOMIC DNA]</scope>
    <source>
        <strain evidence="2">ATCC 23552 / DSM 43043 / JCM 3097 / NBRC 12989 / 7 KIP</strain>
    </source>
</reference>
<dbReference type="AlphaFoldDB" id="E6SEL5"/>
<gene>
    <name evidence="1" type="ordered locus">Intca_0054</name>
</gene>
<keyword evidence="2" id="KW-1185">Reference proteome</keyword>
<dbReference type="KEGG" id="ica:Intca_0054"/>
<organism evidence="1 2">
    <name type="scientific">Intrasporangium calvum (strain ATCC 23552 / DSM 43043 / JCM 3097 / NBRC 12989 / NCIMB 10167 / NRRL B-3866 / 7 KIP)</name>
    <dbReference type="NCBI Taxonomy" id="710696"/>
    <lineage>
        <taxon>Bacteria</taxon>
        <taxon>Bacillati</taxon>
        <taxon>Actinomycetota</taxon>
        <taxon>Actinomycetes</taxon>
        <taxon>Micrococcales</taxon>
        <taxon>Intrasporangiaceae</taxon>
        <taxon>Intrasporangium</taxon>
    </lineage>
</organism>
<proteinExistence type="predicted"/>
<dbReference type="Proteomes" id="UP000008914">
    <property type="component" value="Chromosome"/>
</dbReference>
<dbReference type="RefSeq" id="WP_013490938.1">
    <property type="nucleotide sequence ID" value="NC_014830.1"/>
</dbReference>
<evidence type="ECO:0000313" key="1">
    <source>
        <dbReference type="EMBL" id="ADU46616.1"/>
    </source>
</evidence>
<evidence type="ECO:0000313" key="2">
    <source>
        <dbReference type="Proteomes" id="UP000008914"/>
    </source>
</evidence>
<name>E6SEL5_INTC7</name>
<sequence length="130" mass="13928">MNASLRLSLDEVGADRARLEVLHRQLRDELWHADALEVALLPAESGAAPDGTRALGPAEIGALTVAVLGSGGLPTLLASLRGWLRRGAPSERSVRLEIDGDVIVLEDADDLERHQLLQVFLDRHGIQGSA</sequence>
<accession>E6SEL5</accession>